<evidence type="ECO:0000313" key="1">
    <source>
        <dbReference type="EMBL" id="AIA31402.1"/>
    </source>
</evidence>
<dbReference type="AlphaFoldDB" id="A0A059Y1P3"/>
<proteinExistence type="predicted"/>
<dbReference type="PROSITE" id="PS00061">
    <property type="entry name" value="ADH_SHORT"/>
    <property type="match status" value="1"/>
</dbReference>
<dbReference type="EMBL" id="CP007243">
    <property type="protein sequence ID" value="AIA31402.1"/>
    <property type="molecule type" value="Genomic_DNA"/>
</dbReference>
<dbReference type="InterPro" id="IPR036291">
    <property type="entry name" value="NAD(P)-bd_dom_sf"/>
</dbReference>
<dbReference type="InterPro" id="IPR002347">
    <property type="entry name" value="SDR_fam"/>
</dbReference>
<dbReference type="HOGENOM" id="CLU_1127985_0_0_0"/>
<dbReference type="Proteomes" id="UP000027059">
    <property type="component" value="Chromosome"/>
</dbReference>
<dbReference type="Pfam" id="PF00106">
    <property type="entry name" value="adh_short"/>
    <property type="match status" value="1"/>
</dbReference>
<dbReference type="SUPFAM" id="SSF51735">
    <property type="entry name" value="NAD(P)-binding Rossmann-fold domains"/>
    <property type="match status" value="1"/>
</dbReference>
<dbReference type="RefSeq" id="WP_038504319.1">
    <property type="nucleotide sequence ID" value="NZ_CP007243.1"/>
</dbReference>
<dbReference type="PANTHER" id="PTHR45267">
    <property type="match status" value="1"/>
</dbReference>
<name>A0A059Y1P3_9BACT</name>
<gene>
    <name evidence="1" type="ORF">Y981_01095</name>
</gene>
<sequence length="248" mass="26924">MICGPGEPYVLVTGCGSGLGHALVRALEGLSFPVAAFSRDDNSLTTLFPPPSPPASTWHFFADLGNFERMDSLLDTLLAAWGPPSLMVHNASVLHHRGPLWEEETRHVTETLRTNLEVPAFFVSRLVPAMIRAKRGGHVFISSTVGREPRANWGSYAISKAGVESLSANLALELPPPLFSFTLNPGPVATKMRRKAYPVTDPAVPRTPDSAAAVLTRFFVKLCTHDAGRALNGCKLNLNQLEEEEEDV</sequence>
<dbReference type="CDD" id="cd05233">
    <property type="entry name" value="SDR_c"/>
    <property type="match status" value="1"/>
</dbReference>
<accession>A0A059Y1P3</accession>
<keyword evidence="2" id="KW-1185">Reference proteome</keyword>
<dbReference type="PRINTS" id="PR00081">
    <property type="entry name" value="GDHRDH"/>
</dbReference>
<dbReference type="Gene3D" id="3.40.50.720">
    <property type="entry name" value="NAD(P)-binding Rossmann-like Domain"/>
    <property type="match status" value="1"/>
</dbReference>
<organism evidence="1 2">
    <name type="scientific">Leptospirillum ferriphilum YSK</name>
    <dbReference type="NCBI Taxonomy" id="1441628"/>
    <lineage>
        <taxon>Bacteria</taxon>
        <taxon>Pseudomonadati</taxon>
        <taxon>Nitrospirota</taxon>
        <taxon>Nitrospiria</taxon>
        <taxon>Nitrospirales</taxon>
        <taxon>Nitrospiraceae</taxon>
        <taxon>Leptospirillum</taxon>
    </lineage>
</organism>
<reference evidence="1 2" key="2">
    <citation type="journal article" date="2015" name="Biomed. Res. Int.">
        <title>Effects of Arsenite Resistance on the Growth and Functional Gene Expression of Leptospirillum ferriphilum and Acidithiobacillus thiooxidans in Pure Culture and Coculture.</title>
        <authorList>
            <person name="Jiang H."/>
            <person name="Liang Y."/>
            <person name="Yin H."/>
            <person name="Xiao Y."/>
            <person name="Guo X."/>
            <person name="Xu Y."/>
            <person name="Hu Q."/>
            <person name="Liu H."/>
            <person name="Liu X."/>
        </authorList>
    </citation>
    <scope>NUCLEOTIDE SEQUENCE [LARGE SCALE GENOMIC DNA]</scope>
    <source>
        <strain evidence="1 2">YSK</strain>
    </source>
</reference>
<dbReference type="InterPro" id="IPR053241">
    <property type="entry name" value="NADPH_pterin_aldehyde_rdct"/>
</dbReference>
<dbReference type="OrthoDB" id="9790785at2"/>
<reference evidence="2" key="1">
    <citation type="submission" date="2014-02" db="EMBL/GenBank/DDBJ databases">
        <title>Complete genome sequence and comparative genomic analysis of the nitrogen-fixing bacterium Leptospirillum ferriphilum YSK.</title>
        <authorList>
            <person name="Guo X."/>
            <person name="Yin H."/>
            <person name="Liang Y."/>
            <person name="Hu Q."/>
            <person name="Ma L."/>
            <person name="Xiao Y."/>
            <person name="Zhang X."/>
            <person name="Qiu G."/>
            <person name="Liu X."/>
        </authorList>
    </citation>
    <scope>NUCLEOTIDE SEQUENCE [LARGE SCALE GENOMIC DNA]</scope>
    <source>
        <strain evidence="2">YSK</strain>
    </source>
</reference>
<dbReference type="PANTHER" id="PTHR45267:SF2">
    <property type="entry name" value="NADPH-DEPENDENT PTERIN ALDEHYDE REDUCTASE"/>
    <property type="match status" value="1"/>
</dbReference>
<dbReference type="InterPro" id="IPR020904">
    <property type="entry name" value="Sc_DH/Rdtase_CS"/>
</dbReference>
<protein>
    <recommendedName>
        <fullName evidence="3">Short-chain dehydrogenase</fullName>
    </recommendedName>
</protein>
<evidence type="ECO:0000313" key="2">
    <source>
        <dbReference type="Proteomes" id="UP000027059"/>
    </source>
</evidence>
<dbReference type="KEGG" id="lfp:Y981_01095"/>
<evidence type="ECO:0008006" key="3">
    <source>
        <dbReference type="Google" id="ProtNLM"/>
    </source>
</evidence>